<dbReference type="PANTHER" id="PTHR30204">
    <property type="entry name" value="REDOX-CYCLING DRUG-SENSING TRANSCRIPTIONAL ACTIVATOR SOXR"/>
    <property type="match status" value="1"/>
</dbReference>
<sequence length="306" mass="33294">MSDELISIGAFAARVRLSAKALRLYDRLGLLTPAYVDPATGYRYYRHEQVERARTIVHLRHLDMPLAAVADVVALMGHDGRAAAERVGAYWADVEARLAGQRALVDFLRARLDGRSSLMSERYTTETVDVPGCTVLTLQRHVLAGELPAWIGATLDRLTTVAAEECGGVAAAPFVVYHSEVSQESDGPAEVCVPVREAGAAREWAARHGKGMGVREEPARRLAFTRITKAEVAQPMIMNAFEAVERWVADRGLRIAAPCREVYFADWPSAEPTDPVCDVAYPVEVPEEVPDRAPDGPRAGSSTSSG</sequence>
<dbReference type="SUPFAM" id="SSF46955">
    <property type="entry name" value="Putative DNA-binding domain"/>
    <property type="match status" value="1"/>
</dbReference>
<dbReference type="SMART" id="SM00871">
    <property type="entry name" value="AraC_E_bind"/>
    <property type="match status" value="1"/>
</dbReference>
<dbReference type="CDD" id="cd01107">
    <property type="entry name" value="HTH_BmrR"/>
    <property type="match status" value="1"/>
</dbReference>
<comment type="caution">
    <text evidence="4">The sequence shown here is derived from an EMBL/GenBank/DDBJ whole genome shotgun (WGS) entry which is preliminary data.</text>
</comment>
<feature type="domain" description="HTH merR-type" evidence="3">
    <location>
        <begin position="5"/>
        <end position="75"/>
    </location>
</feature>
<evidence type="ECO:0000313" key="5">
    <source>
        <dbReference type="Proteomes" id="UP001551584"/>
    </source>
</evidence>
<evidence type="ECO:0000313" key="4">
    <source>
        <dbReference type="EMBL" id="MEU9577314.1"/>
    </source>
</evidence>
<dbReference type="InterPro" id="IPR009061">
    <property type="entry name" value="DNA-bd_dom_put_sf"/>
</dbReference>
<gene>
    <name evidence="4" type="ORF">AB0D95_08615</name>
</gene>
<accession>A0ABV3EM96</accession>
<name>A0ABV3EM96_9ACTN</name>
<proteinExistence type="predicted"/>
<dbReference type="InterPro" id="IPR000551">
    <property type="entry name" value="MerR-type_HTH_dom"/>
</dbReference>
<protein>
    <submittedName>
        <fullName evidence="4">MerR family transcriptional regulator</fullName>
    </submittedName>
</protein>
<dbReference type="SMART" id="SM00422">
    <property type="entry name" value="HTH_MERR"/>
    <property type="match status" value="1"/>
</dbReference>
<dbReference type="PROSITE" id="PS00552">
    <property type="entry name" value="HTH_MERR_1"/>
    <property type="match status" value="1"/>
</dbReference>
<dbReference type="Gene3D" id="1.10.1660.10">
    <property type="match status" value="1"/>
</dbReference>
<keyword evidence="1" id="KW-0238">DNA-binding</keyword>
<dbReference type="InterPro" id="IPR010499">
    <property type="entry name" value="AraC_E-bd"/>
</dbReference>
<evidence type="ECO:0000256" key="1">
    <source>
        <dbReference type="ARBA" id="ARBA00023125"/>
    </source>
</evidence>
<dbReference type="InterPro" id="IPR011256">
    <property type="entry name" value="Reg_factor_effector_dom_sf"/>
</dbReference>
<dbReference type="RefSeq" id="WP_359270401.1">
    <property type="nucleotide sequence ID" value="NZ_JBEZNA010000013.1"/>
</dbReference>
<evidence type="ECO:0000259" key="3">
    <source>
        <dbReference type="PROSITE" id="PS50937"/>
    </source>
</evidence>
<dbReference type="Pfam" id="PF13411">
    <property type="entry name" value="MerR_1"/>
    <property type="match status" value="1"/>
</dbReference>
<dbReference type="Proteomes" id="UP001551584">
    <property type="component" value="Unassembled WGS sequence"/>
</dbReference>
<organism evidence="4 5">
    <name type="scientific">Streptomyces chilikensis</name>
    <dbReference type="NCBI Taxonomy" id="1194079"/>
    <lineage>
        <taxon>Bacteria</taxon>
        <taxon>Bacillati</taxon>
        <taxon>Actinomycetota</taxon>
        <taxon>Actinomycetes</taxon>
        <taxon>Kitasatosporales</taxon>
        <taxon>Streptomycetaceae</taxon>
        <taxon>Streptomyces</taxon>
    </lineage>
</organism>
<dbReference type="InterPro" id="IPR047057">
    <property type="entry name" value="MerR_fam"/>
</dbReference>
<dbReference type="PANTHER" id="PTHR30204:SF97">
    <property type="entry name" value="MERR FAMILY REGULATORY PROTEIN"/>
    <property type="match status" value="1"/>
</dbReference>
<keyword evidence="5" id="KW-1185">Reference proteome</keyword>
<dbReference type="Gene3D" id="3.20.80.10">
    <property type="entry name" value="Regulatory factor, effector binding domain"/>
    <property type="match status" value="1"/>
</dbReference>
<feature type="region of interest" description="Disordered" evidence="2">
    <location>
        <begin position="286"/>
        <end position="306"/>
    </location>
</feature>
<evidence type="ECO:0000256" key="2">
    <source>
        <dbReference type="SAM" id="MobiDB-lite"/>
    </source>
</evidence>
<reference evidence="4 5" key="1">
    <citation type="submission" date="2024-06" db="EMBL/GenBank/DDBJ databases">
        <title>The Natural Products Discovery Center: Release of the First 8490 Sequenced Strains for Exploring Actinobacteria Biosynthetic Diversity.</title>
        <authorList>
            <person name="Kalkreuter E."/>
            <person name="Kautsar S.A."/>
            <person name="Yang D."/>
            <person name="Bader C.D."/>
            <person name="Teijaro C.N."/>
            <person name="Fluegel L."/>
            <person name="Davis C.M."/>
            <person name="Simpson J.R."/>
            <person name="Lauterbach L."/>
            <person name="Steele A.D."/>
            <person name="Gui C."/>
            <person name="Meng S."/>
            <person name="Li G."/>
            <person name="Viehrig K."/>
            <person name="Ye F."/>
            <person name="Su P."/>
            <person name="Kiefer A.F."/>
            <person name="Nichols A."/>
            <person name="Cepeda A.J."/>
            <person name="Yan W."/>
            <person name="Fan B."/>
            <person name="Jiang Y."/>
            <person name="Adhikari A."/>
            <person name="Zheng C.-J."/>
            <person name="Schuster L."/>
            <person name="Cowan T.M."/>
            <person name="Smanski M.J."/>
            <person name="Chevrette M.G."/>
            <person name="De Carvalho L.P.S."/>
            <person name="Shen B."/>
        </authorList>
    </citation>
    <scope>NUCLEOTIDE SEQUENCE [LARGE SCALE GENOMIC DNA]</scope>
    <source>
        <strain evidence="4 5">NPDC048117</strain>
    </source>
</reference>
<dbReference type="SUPFAM" id="SSF55136">
    <property type="entry name" value="Probable bacterial effector-binding domain"/>
    <property type="match status" value="1"/>
</dbReference>
<dbReference type="EMBL" id="JBEZNA010000013">
    <property type="protein sequence ID" value="MEU9577314.1"/>
    <property type="molecule type" value="Genomic_DNA"/>
</dbReference>
<dbReference type="PROSITE" id="PS50937">
    <property type="entry name" value="HTH_MERR_2"/>
    <property type="match status" value="1"/>
</dbReference>